<evidence type="ECO:0000313" key="3">
    <source>
        <dbReference type="Proteomes" id="UP000324832"/>
    </source>
</evidence>
<feature type="compositionally biased region" description="Polar residues" evidence="1">
    <location>
        <begin position="72"/>
        <end position="88"/>
    </location>
</feature>
<proteinExistence type="predicted"/>
<sequence length="88" mass="9741">CSSDLQLESTKQDNQLCSKQLSNLVKLEDFGYDCDVKPGKGVNESIEIEENVKSSSIEVSSNCKEKSDSARVKQNLSPMQNLDVQNTN</sequence>
<evidence type="ECO:0000256" key="1">
    <source>
        <dbReference type="SAM" id="MobiDB-lite"/>
    </source>
</evidence>
<accession>A0A5E4QN30</accession>
<feature type="region of interest" description="Disordered" evidence="1">
    <location>
        <begin position="59"/>
        <end position="88"/>
    </location>
</feature>
<feature type="non-terminal residue" evidence="2">
    <location>
        <position position="88"/>
    </location>
</feature>
<dbReference type="EMBL" id="FZQP02003923">
    <property type="protein sequence ID" value="VVC99031.1"/>
    <property type="molecule type" value="Genomic_DNA"/>
</dbReference>
<name>A0A5E4QN30_9NEOP</name>
<organism evidence="2 3">
    <name type="scientific">Leptidea sinapis</name>
    <dbReference type="NCBI Taxonomy" id="189913"/>
    <lineage>
        <taxon>Eukaryota</taxon>
        <taxon>Metazoa</taxon>
        <taxon>Ecdysozoa</taxon>
        <taxon>Arthropoda</taxon>
        <taxon>Hexapoda</taxon>
        <taxon>Insecta</taxon>
        <taxon>Pterygota</taxon>
        <taxon>Neoptera</taxon>
        <taxon>Endopterygota</taxon>
        <taxon>Lepidoptera</taxon>
        <taxon>Glossata</taxon>
        <taxon>Ditrysia</taxon>
        <taxon>Papilionoidea</taxon>
        <taxon>Pieridae</taxon>
        <taxon>Dismorphiinae</taxon>
        <taxon>Leptidea</taxon>
    </lineage>
</organism>
<evidence type="ECO:0000313" key="2">
    <source>
        <dbReference type="EMBL" id="VVC99031.1"/>
    </source>
</evidence>
<gene>
    <name evidence="2" type="ORF">LSINAPIS_LOCUS9980</name>
</gene>
<protein>
    <submittedName>
        <fullName evidence="2">Uncharacterized protein</fullName>
    </submittedName>
</protein>
<reference evidence="2 3" key="1">
    <citation type="submission" date="2017-07" db="EMBL/GenBank/DDBJ databases">
        <authorList>
            <person name="Talla V."/>
            <person name="Backstrom N."/>
        </authorList>
    </citation>
    <scope>NUCLEOTIDE SEQUENCE [LARGE SCALE GENOMIC DNA]</scope>
</reference>
<keyword evidence="3" id="KW-1185">Reference proteome</keyword>
<feature type="non-terminal residue" evidence="2">
    <location>
        <position position="1"/>
    </location>
</feature>
<dbReference type="Proteomes" id="UP000324832">
    <property type="component" value="Unassembled WGS sequence"/>
</dbReference>
<dbReference type="AlphaFoldDB" id="A0A5E4QN30"/>